<evidence type="ECO:0000259" key="2">
    <source>
        <dbReference type="Pfam" id="PF13439"/>
    </source>
</evidence>
<evidence type="ECO:0000313" key="3">
    <source>
        <dbReference type="EMBL" id="SMF33435.1"/>
    </source>
</evidence>
<organism evidence="3 4">
    <name type="scientific">Paenibacillus barengoltzii J12</name>
    <dbReference type="NCBI Taxonomy" id="935846"/>
    <lineage>
        <taxon>Bacteria</taxon>
        <taxon>Bacillati</taxon>
        <taxon>Bacillota</taxon>
        <taxon>Bacilli</taxon>
        <taxon>Bacillales</taxon>
        <taxon>Paenibacillaceae</taxon>
        <taxon>Paenibacillus</taxon>
    </lineage>
</organism>
<dbReference type="Gene3D" id="3.40.50.2000">
    <property type="entry name" value="Glycogen Phosphorylase B"/>
    <property type="match status" value="2"/>
</dbReference>
<sequence length="377" mass="42590">MPRILFLITGLSYAGAENQLVQLCKGLKPKGCEIAVVSMTAPKAHVDELTELGVEVHTLNMSRGIPDPRGILRLRRIISRFKPDVVHSHLVHANILARVARLFVRMPLLICTAHTRNEEGKIRELLYRLTDPLCEVTTNVSQDAVNHYIQEKIVPRHKIRFIPNGIDVSRYHKQDTRNKTRDTLGLAEQQFTWLAAGRFVPAKDYRNLVTAFRRVADLHPDSLLLIAGIGPEREEIEELCKTLGLKEHIRFLGLRKDIPELMQAADAYVMSSRWEGMPIVLLEAAASGLPIVATDVGGNREVVQDGVTGLLVPAEDSKALGEQMLALMEKSPEDRQRMGEQGREYVQQHYTMDVVIDQWLSLYALQGLPQMRRKKHD</sequence>
<dbReference type="PANTHER" id="PTHR12526">
    <property type="entry name" value="GLYCOSYLTRANSFERASE"/>
    <property type="match status" value="1"/>
</dbReference>
<dbReference type="SUPFAM" id="SSF53756">
    <property type="entry name" value="UDP-Glycosyltransferase/glycogen phosphorylase"/>
    <property type="match status" value="1"/>
</dbReference>
<proteinExistence type="predicted"/>
<comment type="caution">
    <text evidence="3">The sequence shown here is derived from an EMBL/GenBank/DDBJ whole genome shotgun (WGS) entry which is preliminary data.</text>
</comment>
<feature type="domain" description="Glycosyl transferase family 1" evidence="1">
    <location>
        <begin position="177"/>
        <end position="344"/>
    </location>
</feature>
<evidence type="ECO:0000259" key="1">
    <source>
        <dbReference type="Pfam" id="PF00534"/>
    </source>
</evidence>
<reference evidence="3 4" key="1">
    <citation type="submission" date="2017-04" db="EMBL/GenBank/DDBJ databases">
        <authorList>
            <person name="Varghese N."/>
            <person name="Submissions S."/>
        </authorList>
    </citation>
    <scope>NUCLEOTIDE SEQUENCE [LARGE SCALE GENOMIC DNA]</scope>
    <source>
        <strain evidence="3 4">J12</strain>
    </source>
</reference>
<feature type="domain" description="Glycosyltransferase subfamily 4-like N-terminal" evidence="2">
    <location>
        <begin position="15"/>
        <end position="170"/>
    </location>
</feature>
<evidence type="ECO:0000313" key="4">
    <source>
        <dbReference type="Proteomes" id="UP000192939"/>
    </source>
</evidence>
<dbReference type="Proteomes" id="UP000192939">
    <property type="component" value="Unassembled WGS sequence"/>
</dbReference>
<dbReference type="RefSeq" id="WP_085279123.1">
    <property type="nucleotide sequence ID" value="NZ_FXAE01000024.1"/>
</dbReference>
<name>A0ABY1LYE9_9BACL</name>
<protein>
    <submittedName>
        <fullName evidence="3">Glycosyltransferase involved in cell wall bisynthesis</fullName>
    </submittedName>
</protein>
<dbReference type="InterPro" id="IPR001296">
    <property type="entry name" value="Glyco_trans_1"/>
</dbReference>
<accession>A0ABY1LYE9</accession>
<dbReference type="Pfam" id="PF13439">
    <property type="entry name" value="Glyco_transf_4"/>
    <property type="match status" value="1"/>
</dbReference>
<keyword evidence="4" id="KW-1185">Reference proteome</keyword>
<dbReference type="Pfam" id="PF00534">
    <property type="entry name" value="Glycos_transf_1"/>
    <property type="match status" value="1"/>
</dbReference>
<dbReference type="EMBL" id="FXAE01000024">
    <property type="protein sequence ID" value="SMF33435.1"/>
    <property type="molecule type" value="Genomic_DNA"/>
</dbReference>
<gene>
    <name evidence="3" type="ORF">SAMN02744124_02493</name>
</gene>
<dbReference type="InterPro" id="IPR028098">
    <property type="entry name" value="Glyco_trans_4-like_N"/>
</dbReference>